<sequence>MNPRWIWRNSNHARLKIQQATKLILAN</sequence>
<dbReference type="EMBL" id="GBRH01265158">
    <property type="protein sequence ID" value="JAD32737.1"/>
    <property type="molecule type" value="Transcribed_RNA"/>
</dbReference>
<organism evidence="1">
    <name type="scientific">Arundo donax</name>
    <name type="common">Giant reed</name>
    <name type="synonym">Donax arundinaceus</name>
    <dbReference type="NCBI Taxonomy" id="35708"/>
    <lineage>
        <taxon>Eukaryota</taxon>
        <taxon>Viridiplantae</taxon>
        <taxon>Streptophyta</taxon>
        <taxon>Embryophyta</taxon>
        <taxon>Tracheophyta</taxon>
        <taxon>Spermatophyta</taxon>
        <taxon>Magnoliopsida</taxon>
        <taxon>Liliopsida</taxon>
        <taxon>Poales</taxon>
        <taxon>Poaceae</taxon>
        <taxon>PACMAD clade</taxon>
        <taxon>Arundinoideae</taxon>
        <taxon>Arundineae</taxon>
        <taxon>Arundo</taxon>
    </lineage>
</organism>
<name>A0A0A8ZCZ1_ARUDO</name>
<reference evidence="1" key="2">
    <citation type="journal article" date="2015" name="Data Brief">
        <title>Shoot transcriptome of the giant reed, Arundo donax.</title>
        <authorList>
            <person name="Barrero R.A."/>
            <person name="Guerrero F.D."/>
            <person name="Moolhuijzen P."/>
            <person name="Goolsby J.A."/>
            <person name="Tidwell J."/>
            <person name="Bellgard S.E."/>
            <person name="Bellgard M.I."/>
        </authorList>
    </citation>
    <scope>NUCLEOTIDE SEQUENCE</scope>
    <source>
        <tissue evidence="1">Shoot tissue taken approximately 20 cm above the soil surface</tissue>
    </source>
</reference>
<proteinExistence type="predicted"/>
<dbReference type="AlphaFoldDB" id="A0A0A8ZCZ1"/>
<reference evidence="1" key="1">
    <citation type="submission" date="2014-09" db="EMBL/GenBank/DDBJ databases">
        <authorList>
            <person name="Magalhaes I.L.F."/>
            <person name="Oliveira U."/>
            <person name="Santos F.R."/>
            <person name="Vidigal T.H.D.A."/>
            <person name="Brescovit A.D."/>
            <person name="Santos A.J."/>
        </authorList>
    </citation>
    <scope>NUCLEOTIDE SEQUENCE</scope>
    <source>
        <tissue evidence="1">Shoot tissue taken approximately 20 cm above the soil surface</tissue>
    </source>
</reference>
<accession>A0A0A8ZCZ1</accession>
<protein>
    <submittedName>
        <fullName evidence="1">Uncharacterized protein</fullName>
    </submittedName>
</protein>
<evidence type="ECO:0000313" key="1">
    <source>
        <dbReference type="EMBL" id="JAD32737.1"/>
    </source>
</evidence>